<comment type="caution">
    <text evidence="5">The sequence shown here is derived from an EMBL/GenBank/DDBJ whole genome shotgun (WGS) entry which is preliminary data.</text>
</comment>
<keyword evidence="2" id="KW-0677">Repeat</keyword>
<feature type="repeat" description="PPR" evidence="3">
    <location>
        <begin position="264"/>
        <end position="298"/>
    </location>
</feature>
<dbReference type="Pfam" id="PF01535">
    <property type="entry name" value="PPR"/>
    <property type="match status" value="3"/>
</dbReference>
<dbReference type="OrthoDB" id="185373at2759"/>
<dbReference type="FunFam" id="1.25.40.10:FF:000073">
    <property type="entry name" value="Pentatricopeptide repeat-containing protein chloroplastic"/>
    <property type="match status" value="1"/>
</dbReference>
<evidence type="ECO:0000256" key="3">
    <source>
        <dbReference type="PROSITE-ProRule" id="PRU00708"/>
    </source>
</evidence>
<dbReference type="PANTHER" id="PTHR47926:SF538">
    <property type="entry name" value="WHIM2 DOMAIN-CONTAINING PROTEIN"/>
    <property type="match status" value="1"/>
</dbReference>
<dbReference type="InterPro" id="IPR002885">
    <property type="entry name" value="PPR_rpt"/>
</dbReference>
<dbReference type="NCBIfam" id="TIGR00756">
    <property type="entry name" value="PPR"/>
    <property type="match status" value="6"/>
</dbReference>
<dbReference type="GO" id="GO:0008270">
    <property type="term" value="F:zinc ion binding"/>
    <property type="evidence" value="ECO:0007669"/>
    <property type="project" value="InterPro"/>
</dbReference>
<dbReference type="AlphaFoldDB" id="A0A5A7PUQ6"/>
<dbReference type="InterPro" id="IPR046849">
    <property type="entry name" value="E2_motif"/>
</dbReference>
<dbReference type="InterPro" id="IPR046960">
    <property type="entry name" value="PPR_At4g14850-like_plant"/>
</dbReference>
<dbReference type="InterPro" id="IPR032867">
    <property type="entry name" value="DYW_dom"/>
</dbReference>
<evidence type="ECO:0000256" key="1">
    <source>
        <dbReference type="ARBA" id="ARBA00006643"/>
    </source>
</evidence>
<dbReference type="InterPro" id="IPR046848">
    <property type="entry name" value="E_motif"/>
</dbReference>
<dbReference type="InterPro" id="IPR011990">
    <property type="entry name" value="TPR-like_helical_dom_sf"/>
</dbReference>
<dbReference type="PROSITE" id="PS51375">
    <property type="entry name" value="PPR"/>
    <property type="match status" value="5"/>
</dbReference>
<comment type="similarity">
    <text evidence="1">Belongs to the PPR family. PCMP-H subfamily.</text>
</comment>
<dbReference type="FunFam" id="1.25.40.10:FF:000382">
    <property type="entry name" value="Pentatricopeptide repeat-containing protein"/>
    <property type="match status" value="1"/>
</dbReference>
<dbReference type="Pfam" id="PF20430">
    <property type="entry name" value="Eplus_motif"/>
    <property type="match status" value="1"/>
</dbReference>
<reference evidence="6" key="1">
    <citation type="journal article" date="2019" name="Curr. Biol.">
        <title>Genome Sequence of Striga asiatica Provides Insight into the Evolution of Plant Parasitism.</title>
        <authorList>
            <person name="Yoshida S."/>
            <person name="Kim S."/>
            <person name="Wafula E.K."/>
            <person name="Tanskanen J."/>
            <person name="Kim Y.M."/>
            <person name="Honaas L."/>
            <person name="Yang Z."/>
            <person name="Spallek T."/>
            <person name="Conn C.E."/>
            <person name="Ichihashi Y."/>
            <person name="Cheong K."/>
            <person name="Cui S."/>
            <person name="Der J.P."/>
            <person name="Gundlach H."/>
            <person name="Jiao Y."/>
            <person name="Hori C."/>
            <person name="Ishida J.K."/>
            <person name="Kasahara H."/>
            <person name="Kiba T."/>
            <person name="Kim M.S."/>
            <person name="Koo N."/>
            <person name="Laohavisit A."/>
            <person name="Lee Y.H."/>
            <person name="Lumba S."/>
            <person name="McCourt P."/>
            <person name="Mortimer J.C."/>
            <person name="Mutuku J.M."/>
            <person name="Nomura T."/>
            <person name="Sasaki-Sekimoto Y."/>
            <person name="Seto Y."/>
            <person name="Wang Y."/>
            <person name="Wakatake T."/>
            <person name="Sakakibara H."/>
            <person name="Demura T."/>
            <person name="Yamaguchi S."/>
            <person name="Yoneyama K."/>
            <person name="Manabe R.I."/>
            <person name="Nelson D.C."/>
            <person name="Schulman A.H."/>
            <person name="Timko M.P."/>
            <person name="dePamphilis C.W."/>
            <person name="Choi D."/>
            <person name="Shirasu K."/>
        </authorList>
    </citation>
    <scope>NUCLEOTIDE SEQUENCE [LARGE SCALE GENOMIC DNA]</scope>
    <source>
        <strain evidence="6">cv. UVA1</strain>
    </source>
</reference>
<evidence type="ECO:0000259" key="4">
    <source>
        <dbReference type="Pfam" id="PF14432"/>
    </source>
</evidence>
<feature type="repeat" description="PPR" evidence="3">
    <location>
        <begin position="163"/>
        <end position="197"/>
    </location>
</feature>
<dbReference type="Pfam" id="PF14432">
    <property type="entry name" value="DYW_deaminase"/>
    <property type="match status" value="1"/>
</dbReference>
<dbReference type="Pfam" id="PF13041">
    <property type="entry name" value="PPR_2"/>
    <property type="match status" value="5"/>
</dbReference>
<organism evidence="5 6">
    <name type="scientific">Striga asiatica</name>
    <name type="common">Asiatic witchweed</name>
    <name type="synonym">Buchnera asiatica</name>
    <dbReference type="NCBI Taxonomy" id="4170"/>
    <lineage>
        <taxon>Eukaryota</taxon>
        <taxon>Viridiplantae</taxon>
        <taxon>Streptophyta</taxon>
        <taxon>Embryophyta</taxon>
        <taxon>Tracheophyta</taxon>
        <taxon>Spermatophyta</taxon>
        <taxon>Magnoliopsida</taxon>
        <taxon>eudicotyledons</taxon>
        <taxon>Gunneridae</taxon>
        <taxon>Pentapetalae</taxon>
        <taxon>asterids</taxon>
        <taxon>lamiids</taxon>
        <taxon>Lamiales</taxon>
        <taxon>Orobanchaceae</taxon>
        <taxon>Buchnereae</taxon>
        <taxon>Striga</taxon>
    </lineage>
</organism>
<evidence type="ECO:0000313" key="6">
    <source>
        <dbReference type="Proteomes" id="UP000325081"/>
    </source>
</evidence>
<proteinExistence type="inferred from homology"/>
<feature type="repeat" description="PPR" evidence="3">
    <location>
        <begin position="463"/>
        <end position="497"/>
    </location>
</feature>
<dbReference type="FunFam" id="1.25.40.10:FF:000366">
    <property type="entry name" value="Pentatricopeptide (PPR) repeat-containing protein"/>
    <property type="match status" value="1"/>
</dbReference>
<evidence type="ECO:0000313" key="5">
    <source>
        <dbReference type="EMBL" id="GER36569.1"/>
    </source>
</evidence>
<dbReference type="GO" id="GO:0003723">
    <property type="term" value="F:RNA binding"/>
    <property type="evidence" value="ECO:0007669"/>
    <property type="project" value="InterPro"/>
</dbReference>
<dbReference type="Pfam" id="PF20431">
    <property type="entry name" value="E_motif"/>
    <property type="match status" value="1"/>
</dbReference>
<keyword evidence="6" id="KW-1185">Reference proteome</keyword>
<feature type="domain" description="DYW" evidence="4">
    <location>
        <begin position="780"/>
        <end position="871"/>
    </location>
</feature>
<feature type="repeat" description="PPR" evidence="3">
    <location>
        <begin position="565"/>
        <end position="599"/>
    </location>
</feature>
<protein>
    <submittedName>
        <fullName evidence="5">Pentatricopeptide repeat-containing protein</fullName>
    </submittedName>
</protein>
<dbReference type="Gene3D" id="1.25.40.10">
    <property type="entry name" value="Tetratricopeptide repeat domain"/>
    <property type="match status" value="5"/>
</dbReference>
<gene>
    <name evidence="5" type="ORF">STAS_12910</name>
</gene>
<dbReference type="FunFam" id="1.25.40.10:FF:000201">
    <property type="entry name" value="Pentatricopeptide repeat-containing protein mitochondrial"/>
    <property type="match status" value="1"/>
</dbReference>
<name>A0A5A7PUQ6_STRAF</name>
<dbReference type="FunFam" id="1.25.40.10:FF:000031">
    <property type="entry name" value="Pentatricopeptide repeat-containing protein mitochondrial"/>
    <property type="match status" value="1"/>
</dbReference>
<dbReference type="GO" id="GO:0009451">
    <property type="term" value="P:RNA modification"/>
    <property type="evidence" value="ECO:0007669"/>
    <property type="project" value="InterPro"/>
</dbReference>
<feature type="repeat" description="PPR" evidence="3">
    <location>
        <begin position="366"/>
        <end position="400"/>
    </location>
</feature>
<accession>A0A5A7PUQ6</accession>
<dbReference type="Proteomes" id="UP000325081">
    <property type="component" value="Unassembled WGS sequence"/>
</dbReference>
<dbReference type="PANTHER" id="PTHR47926">
    <property type="entry name" value="PENTATRICOPEPTIDE REPEAT-CONTAINING PROTEIN"/>
    <property type="match status" value="1"/>
</dbReference>
<evidence type="ECO:0000256" key="2">
    <source>
        <dbReference type="ARBA" id="ARBA00022737"/>
    </source>
</evidence>
<dbReference type="EMBL" id="BKCP01005183">
    <property type="protein sequence ID" value="GER36569.1"/>
    <property type="molecule type" value="Genomic_DNA"/>
</dbReference>
<sequence length="910" mass="102329">MILHRHSSRNAKYLSNFPKKLQSSQFSLHSAATLESETHREGFSLSDSREAHNLFDKIPQRDTSYYNHLLFGYSRDGLNKEALNLYIFINRTGVLVDGCTFSCVLKVSASLHSDAFGKLLHCQCLKNGLFNDVSVGTSLVDMYIKNENLYAGKKVFDEIKYKNVVTWTSLLAGYAQKKMIREVAELFSSMRFEGVEPNTFTFAAILGALANERTIEAGIQLHSLVIKNGLDSARVVGNSFVTLYSKSGMAREAKDVFGNTECRDAVSWNGMIAGLIANGLELEALNTFDEMRLSGVKFTDTTFLTMIKLCAKLKELDFARQVHCQVIKTGFFCLENIRTALLGCYMKTREMDDADKIFSGMETVQSVVSWTAMIGGYLQNGKIARAIEMFVRMRKYDVKPNHYTYSTVLAYLETNSLFQVHADIIKTNYESSSSAGTALLNAYIKTGMTNYARKVFTQIKEKDIVAWSAMLVGYAQEEDIEGAVNFFRQLAKEGVIPNEFTFSSIINACATSSAASEQGKLFHACSIKSCCNNTLIVSSAVLTMYAKKGDIASANEVFKRQHERDLVSWNSMISGYSQHGYGEKALEVFDEMQRKKLEMDEITFIGVISACTHTGLVKEGEKYFDLMVNNLRISPTMEIYSCMVDLYSRAGMLDEAVSVITKMPFPAGPTIWCTLLAACRVHRNLELGKFAAENLISCQPQDSAAYVLLANLHAVTGNWRERSRVRKLMEERKVKKETGFSWIEVKKKTYSFVAGDVSHPLSDKIYMKLGELNARLRDVGYKPDTSYVLHDIEEEQKEAILSRHSERLAIAFGLISVSCGIPIKIIKNLRVCGDCHTVIKLISKLEGREIVVRDSNRFHHFSDGSCSCGDYCFYLQNGYQIYMEEYEIGWTEMVEKLKPELIRVSNCSLA</sequence>